<keyword evidence="1" id="KW-0472">Membrane</keyword>
<evidence type="ECO:0000313" key="3">
    <source>
        <dbReference type="Proteomes" id="UP001597109"/>
    </source>
</evidence>
<evidence type="ECO:0000313" key="2">
    <source>
        <dbReference type="EMBL" id="MFD1031637.1"/>
    </source>
</evidence>
<accession>A0ABW3LES4</accession>
<dbReference type="Proteomes" id="UP001597109">
    <property type="component" value="Unassembled WGS sequence"/>
</dbReference>
<sequence>MNKDYLRFTYAISTASLIIGLVMIFNSVSRGQSLADAEINRQFGSMDTDQYNMVYEAGINQFLVLGGIFAGSGLLIAILVSFVLLLKSKPAIEEELHV</sequence>
<organism evidence="2 3">
    <name type="scientific">Metaplanococcus flavidus</name>
    <dbReference type="NCBI Taxonomy" id="569883"/>
    <lineage>
        <taxon>Bacteria</taxon>
        <taxon>Bacillati</taxon>
        <taxon>Bacillota</taxon>
        <taxon>Bacilli</taxon>
        <taxon>Bacillales</taxon>
        <taxon>Caryophanaceae</taxon>
        <taxon>Metaplanococcus</taxon>
    </lineage>
</organism>
<keyword evidence="1" id="KW-0812">Transmembrane</keyword>
<protein>
    <submittedName>
        <fullName evidence="2">Uncharacterized protein</fullName>
    </submittedName>
</protein>
<keyword evidence="1" id="KW-1133">Transmembrane helix</keyword>
<evidence type="ECO:0000256" key="1">
    <source>
        <dbReference type="SAM" id="Phobius"/>
    </source>
</evidence>
<dbReference type="EMBL" id="JBHTKI010000012">
    <property type="protein sequence ID" value="MFD1031637.1"/>
    <property type="molecule type" value="Genomic_DNA"/>
</dbReference>
<proteinExistence type="predicted"/>
<feature type="transmembrane region" description="Helical" evidence="1">
    <location>
        <begin position="7"/>
        <end position="25"/>
    </location>
</feature>
<dbReference type="RefSeq" id="WP_144839937.1">
    <property type="nucleotide sequence ID" value="NZ_JBHTKI010000012.1"/>
</dbReference>
<gene>
    <name evidence="2" type="ORF">ACFQ1X_09365</name>
</gene>
<keyword evidence="3" id="KW-1185">Reference proteome</keyword>
<reference evidence="3" key="1">
    <citation type="journal article" date="2019" name="Int. J. Syst. Evol. Microbiol.">
        <title>The Global Catalogue of Microorganisms (GCM) 10K type strain sequencing project: providing services to taxonomists for standard genome sequencing and annotation.</title>
        <authorList>
            <consortium name="The Broad Institute Genomics Platform"/>
            <consortium name="The Broad Institute Genome Sequencing Center for Infectious Disease"/>
            <person name="Wu L."/>
            <person name="Ma J."/>
        </authorList>
    </citation>
    <scope>NUCLEOTIDE SEQUENCE [LARGE SCALE GENOMIC DNA]</scope>
    <source>
        <strain evidence="3">CCUG 56756</strain>
    </source>
</reference>
<comment type="caution">
    <text evidence="2">The sequence shown here is derived from an EMBL/GenBank/DDBJ whole genome shotgun (WGS) entry which is preliminary data.</text>
</comment>
<feature type="transmembrane region" description="Helical" evidence="1">
    <location>
        <begin position="62"/>
        <end position="86"/>
    </location>
</feature>
<name>A0ABW3LES4_9BACL</name>